<gene>
    <name evidence="2" type="ORF">CLAFUR5_10005</name>
</gene>
<dbReference type="AlphaFoldDB" id="A0A9Q8PCD3"/>
<protein>
    <recommendedName>
        <fullName evidence="4">F-box domain-containing protein</fullName>
    </recommendedName>
</protein>
<accession>A0A9Q8PCD3</accession>
<dbReference type="EMBL" id="CP090169">
    <property type="protein sequence ID" value="UJO19831.1"/>
    <property type="molecule type" value="Genomic_DNA"/>
</dbReference>
<keyword evidence="3" id="KW-1185">Reference proteome</keyword>
<dbReference type="KEGG" id="ffu:CLAFUR5_10005"/>
<dbReference type="RefSeq" id="XP_047764197.1">
    <property type="nucleotide sequence ID" value="XM_047909153.1"/>
</dbReference>
<feature type="region of interest" description="Disordered" evidence="1">
    <location>
        <begin position="86"/>
        <end position="107"/>
    </location>
</feature>
<dbReference type="OrthoDB" id="10580543at2759"/>
<evidence type="ECO:0000313" key="3">
    <source>
        <dbReference type="Proteomes" id="UP000756132"/>
    </source>
</evidence>
<evidence type="ECO:0000256" key="1">
    <source>
        <dbReference type="SAM" id="MobiDB-lite"/>
    </source>
</evidence>
<dbReference type="Proteomes" id="UP000756132">
    <property type="component" value="Chromosome 7"/>
</dbReference>
<organism evidence="2 3">
    <name type="scientific">Passalora fulva</name>
    <name type="common">Tomato leaf mold</name>
    <name type="synonym">Cladosporium fulvum</name>
    <dbReference type="NCBI Taxonomy" id="5499"/>
    <lineage>
        <taxon>Eukaryota</taxon>
        <taxon>Fungi</taxon>
        <taxon>Dikarya</taxon>
        <taxon>Ascomycota</taxon>
        <taxon>Pezizomycotina</taxon>
        <taxon>Dothideomycetes</taxon>
        <taxon>Dothideomycetidae</taxon>
        <taxon>Mycosphaerellales</taxon>
        <taxon>Mycosphaerellaceae</taxon>
        <taxon>Fulvia</taxon>
    </lineage>
</organism>
<evidence type="ECO:0008006" key="4">
    <source>
        <dbReference type="Google" id="ProtNLM"/>
    </source>
</evidence>
<proteinExistence type="predicted"/>
<name>A0A9Q8PCD3_PASFU</name>
<reference evidence="2" key="2">
    <citation type="journal article" date="2022" name="Microb. Genom.">
        <title>A chromosome-scale genome assembly of the tomato pathogen Cladosporium fulvum reveals a compartmentalized genome architecture and the presence of a dispensable chromosome.</title>
        <authorList>
            <person name="Zaccaron A.Z."/>
            <person name="Chen L.H."/>
            <person name="Samaras A."/>
            <person name="Stergiopoulos I."/>
        </authorList>
    </citation>
    <scope>NUCLEOTIDE SEQUENCE</scope>
    <source>
        <strain evidence="2">Race5_Kim</strain>
    </source>
</reference>
<dbReference type="GeneID" id="71989883"/>
<feature type="compositionally biased region" description="Basic and acidic residues" evidence="1">
    <location>
        <begin position="89"/>
        <end position="99"/>
    </location>
</feature>
<sequence length="277" mass="30654">MQSSPPPADNSIAKLSASLQLLSAKSEAAAKALGTFELVEMIVTYLPPKGVVAVQRVGHIWNNVSKDIIKRSPYLTETLSTIPVSSVSRLEKSKSRPDTQFDSLSAKSQDPNVVDSMIICKIHPAFTIRNTGDKLHQSLQLSIGSKELLSWRPGPWRAMFVTQPPITFDLLYAVNGPADSIRTQKDAARFGETAVTLGGEGAVTLGAVQDVVRKSLGGRALPDTKYVFPTRIVFDKESRDRFFIHEESGWVKFAREHPERRLSEYFFGLRVNWQAVA</sequence>
<reference evidence="2" key="1">
    <citation type="submission" date="2021-12" db="EMBL/GenBank/DDBJ databases">
        <authorList>
            <person name="Zaccaron A."/>
            <person name="Stergiopoulos I."/>
        </authorList>
    </citation>
    <scope>NUCLEOTIDE SEQUENCE</scope>
    <source>
        <strain evidence="2">Race5_Kim</strain>
    </source>
</reference>
<evidence type="ECO:0000313" key="2">
    <source>
        <dbReference type="EMBL" id="UJO19831.1"/>
    </source>
</evidence>